<dbReference type="EMBL" id="DTCK01000039">
    <property type="protein sequence ID" value="HGQ36241.1"/>
    <property type="molecule type" value="Genomic_DNA"/>
</dbReference>
<reference evidence="8" key="1">
    <citation type="journal article" date="2020" name="mSystems">
        <title>Genome- and Community-Level Interaction Insights into Carbon Utilization and Element Cycling Functions of Hydrothermarchaeota in Hydrothermal Sediment.</title>
        <authorList>
            <person name="Zhou Z."/>
            <person name="Liu Y."/>
            <person name="Xu W."/>
            <person name="Pan J."/>
            <person name="Luo Z.H."/>
            <person name="Li M."/>
        </authorList>
    </citation>
    <scope>NUCLEOTIDE SEQUENCE [LARGE SCALE GENOMIC DNA]</scope>
    <source>
        <strain evidence="8">SpSt-637</strain>
        <strain evidence="7">SpSt-667</strain>
    </source>
</reference>
<evidence type="ECO:0000256" key="5">
    <source>
        <dbReference type="ARBA" id="ARBA00023134"/>
    </source>
</evidence>
<comment type="catalytic activity">
    <reaction evidence="6">
        <text>3'-dephospho-CoA + GTP = GDP + CoA + H(+)</text>
        <dbReference type="Rhea" id="RHEA:61156"/>
        <dbReference type="ChEBI" id="CHEBI:15378"/>
        <dbReference type="ChEBI" id="CHEBI:37565"/>
        <dbReference type="ChEBI" id="CHEBI:57287"/>
        <dbReference type="ChEBI" id="CHEBI:57328"/>
        <dbReference type="ChEBI" id="CHEBI:58189"/>
        <dbReference type="EC" id="2.7.1.237"/>
    </reaction>
</comment>
<accession>A0A7C4JJQ0</accession>
<evidence type="ECO:0000256" key="4">
    <source>
        <dbReference type="ARBA" id="ARBA00022993"/>
    </source>
</evidence>
<keyword evidence="1 6" id="KW-0808">Transferase</keyword>
<keyword evidence="3 6" id="KW-0418">Kinase</keyword>
<evidence type="ECO:0000313" key="8">
    <source>
        <dbReference type="EMBL" id="HGQ64175.1"/>
    </source>
</evidence>
<dbReference type="AlphaFoldDB" id="A0A7C4JJQ0"/>
<dbReference type="GO" id="GO:0015937">
    <property type="term" value="P:coenzyme A biosynthetic process"/>
    <property type="evidence" value="ECO:0007669"/>
    <property type="project" value="UniProtKB-UniRule"/>
</dbReference>
<comment type="function">
    <text evidence="6">Catalyzes the GTP-dependent phosphorylation of the 3'-hydroxyl group of dephosphocoenzyme A to form coenzyme A (CoA).</text>
</comment>
<evidence type="ECO:0000256" key="3">
    <source>
        <dbReference type="ARBA" id="ARBA00022777"/>
    </source>
</evidence>
<keyword evidence="5 6" id="KW-0342">GTP-binding</keyword>
<dbReference type="EMBL" id="DTBD01000022">
    <property type="protein sequence ID" value="HGQ64175.1"/>
    <property type="molecule type" value="Genomic_DNA"/>
</dbReference>
<dbReference type="Pfam" id="PF04019">
    <property type="entry name" value="DUF359"/>
    <property type="match status" value="1"/>
</dbReference>
<feature type="binding site" evidence="6">
    <location>
        <position position="55"/>
    </location>
    <ligand>
        <name>GTP</name>
        <dbReference type="ChEBI" id="CHEBI:37565"/>
    </ligand>
</feature>
<dbReference type="GO" id="GO:0016301">
    <property type="term" value="F:kinase activity"/>
    <property type="evidence" value="ECO:0007669"/>
    <property type="project" value="UniProtKB-UniRule"/>
</dbReference>
<dbReference type="GO" id="GO:0005525">
    <property type="term" value="F:GTP binding"/>
    <property type="evidence" value="ECO:0007669"/>
    <property type="project" value="UniProtKB-UniRule"/>
</dbReference>
<dbReference type="PANTHER" id="PTHR40732:SF1">
    <property type="entry name" value="GTP-DEPENDENT DEPHOSPHO-COA KINASE"/>
    <property type="match status" value="1"/>
</dbReference>
<comment type="caution">
    <text evidence="8">The sequence shown here is derived from an EMBL/GenBank/DDBJ whole genome shotgun (WGS) entry which is preliminary data.</text>
</comment>
<dbReference type="HAMAP" id="MF_00590">
    <property type="entry name" value="Dephospho_CoA_kinase_GTP_dep"/>
    <property type="match status" value="1"/>
</dbReference>
<feature type="binding site" evidence="6">
    <location>
        <position position="74"/>
    </location>
    <ligand>
        <name>GTP</name>
        <dbReference type="ChEBI" id="CHEBI:37565"/>
    </ligand>
</feature>
<dbReference type="PANTHER" id="PTHR40732">
    <property type="entry name" value="UPF0218 PROTEIN TK1697"/>
    <property type="match status" value="1"/>
</dbReference>
<comment type="pathway">
    <text evidence="6">Cofactor biosynthesis; coenzyme A biosynthesis.</text>
</comment>
<feature type="binding site" evidence="6">
    <location>
        <position position="131"/>
    </location>
    <ligand>
        <name>GTP</name>
        <dbReference type="ChEBI" id="CHEBI:37565"/>
    </ligand>
</feature>
<dbReference type="InterPro" id="IPR007164">
    <property type="entry name" value="GTP-dep_dephospho-CoA_kin"/>
</dbReference>
<proteinExistence type="inferred from homology"/>
<feature type="binding site" evidence="6">
    <location>
        <position position="76"/>
    </location>
    <ligand>
        <name>GTP</name>
        <dbReference type="ChEBI" id="CHEBI:37565"/>
    </ligand>
</feature>
<comment type="similarity">
    <text evidence="6">Belongs to the GTP-dependent DPCK family.</text>
</comment>
<evidence type="ECO:0000313" key="7">
    <source>
        <dbReference type="EMBL" id="HGQ36241.1"/>
    </source>
</evidence>
<evidence type="ECO:0000256" key="6">
    <source>
        <dbReference type="HAMAP-Rule" id="MF_00590"/>
    </source>
</evidence>
<comment type="caution">
    <text evidence="6">Lacks conserved residue(s) required for the propagation of feature annotation.</text>
</comment>
<dbReference type="UniPathway" id="UPA00241"/>
<feature type="binding site" evidence="6">
    <location>
        <position position="56"/>
    </location>
    <ligand>
        <name>GTP</name>
        <dbReference type="ChEBI" id="CHEBI:37565"/>
    </ligand>
</feature>
<protein>
    <recommendedName>
        <fullName evidence="6">GTP-dependent dephospho-CoA kinase</fullName>
        <ecNumber evidence="6">2.7.1.237</ecNumber>
    </recommendedName>
    <alternativeName>
        <fullName evidence="6">Dephospho-coenzyme A kinase</fullName>
        <shortName evidence="6">DPCK</shortName>
    </alternativeName>
</protein>
<gene>
    <name evidence="8" type="ORF">ENU08_02915</name>
    <name evidence="7" type="ORF">ENU41_06150</name>
</gene>
<dbReference type="EC" id="2.7.1.237" evidence="6"/>
<evidence type="ECO:0000256" key="1">
    <source>
        <dbReference type="ARBA" id="ARBA00022679"/>
    </source>
</evidence>
<keyword evidence="4 6" id="KW-0173">Coenzyme A biosynthesis</keyword>
<feature type="binding site" evidence="6">
    <location>
        <position position="57"/>
    </location>
    <ligand>
        <name>GTP</name>
        <dbReference type="ChEBI" id="CHEBI:37565"/>
    </ligand>
</feature>
<name>A0A7C4JJQ0_9CREN</name>
<sequence length="183" mass="20399">MNVHILPTTLKRIFSLAHTYFRESIQLVTGPREFVGHKLRSEIYSYTHKVVAVGDVVCLTLLEYVGVPRLCIADGKTLRDIHGDIDKLLKNFAVILKCRNPPGSISEECLQVISKALGEPIPKLILVDGEEDLLTLAVILVGEDVDFVIYGVPREGVGMIDVKRFTIIAINLFSQFELSKIPQ</sequence>
<keyword evidence="2 6" id="KW-0547">Nucleotide-binding</keyword>
<evidence type="ECO:0000256" key="2">
    <source>
        <dbReference type="ARBA" id="ARBA00022741"/>
    </source>
</evidence>
<organism evidence="8">
    <name type="scientific">Ignisphaera aggregans</name>
    <dbReference type="NCBI Taxonomy" id="334771"/>
    <lineage>
        <taxon>Archaea</taxon>
        <taxon>Thermoproteota</taxon>
        <taxon>Thermoprotei</taxon>
        <taxon>Desulfurococcales</taxon>
        <taxon>Desulfurococcaceae</taxon>
        <taxon>Ignisphaera</taxon>
    </lineage>
</organism>